<evidence type="ECO:0000256" key="3">
    <source>
        <dbReference type="ARBA" id="ARBA00023212"/>
    </source>
</evidence>
<keyword evidence="2" id="KW-0963">Cytoplasm</keyword>
<dbReference type="InterPro" id="IPR001611">
    <property type="entry name" value="Leu-rich_rpt"/>
</dbReference>
<protein>
    <submittedName>
        <fullName evidence="6 7">Dynein regulatory complex subunit 5</fullName>
    </submittedName>
</protein>
<dbReference type="SMART" id="SM00368">
    <property type="entry name" value="LRR_RI"/>
    <property type="match status" value="5"/>
</dbReference>
<dbReference type="InterPro" id="IPR032675">
    <property type="entry name" value="LRR_dom_sf"/>
</dbReference>
<dbReference type="GeneID" id="117356352"/>
<keyword evidence="3" id="KW-0206">Cytoskeleton</keyword>
<dbReference type="RefSeq" id="XP_033791353.1">
    <property type="nucleotide sequence ID" value="XM_033935462.1"/>
</dbReference>
<feature type="region of interest" description="Disordered" evidence="4">
    <location>
        <begin position="174"/>
        <end position="193"/>
    </location>
</feature>
<dbReference type="OrthoDB" id="341587at2759"/>
<dbReference type="Proteomes" id="UP000515159">
    <property type="component" value="Chromosome 3"/>
</dbReference>
<dbReference type="PANTHER" id="PTHR24107:SF27">
    <property type="entry name" value="DYNEIN REGULATORY COMPLEX SUBUNIT 5"/>
    <property type="match status" value="1"/>
</dbReference>
<dbReference type="RefSeq" id="XP_033791354.1">
    <property type="nucleotide sequence ID" value="XM_033935463.1"/>
</dbReference>
<reference evidence="6 7" key="1">
    <citation type="submission" date="2025-04" db="UniProtKB">
        <authorList>
            <consortium name="RefSeq"/>
        </authorList>
    </citation>
    <scope>IDENTIFICATION</scope>
</reference>
<sequence>MTDTAGQIGTLDFIASEAGRKRASTNRRLRRIITEDPEWTLTIVPPLTDLCLQHIINNFEHNPIVEKLLPKYQKTVLQKLSISLPLSVTANLISDEGYWKRVCTKRWEICDISSYGDSWKRMFFERYMENFIEHFIPGVTDPGVILDALPLCKNFIKKLNITKLLPPIKMDLKKQEEEDTSDSGSDSGTDLPTTDHIDLSVIIEALPNLEELHLVYGVKNCGMNFEWNLFEFTYPDCISLAKAIKFCKTLKVFKLCRSKVDDVKVRVLLSSMLDHPSMVHLDLSHNLIHDRGARAVGKVMNRSKLETVILCNNRIHASGAQVIARALTKNTTLTTLNLRLNRLGDEGGQAICQALLHNSTLVNVHLGSNELSEPTGIAISLVLARNKTLRSINFSSNRIGLDGGKQLVEGISDNRTLVEFDLRLTEVGQENEFCINQVLKNNQERARLKALQQLATPGPA</sequence>
<dbReference type="CTD" id="21645"/>
<evidence type="ECO:0000313" key="6">
    <source>
        <dbReference type="RefSeq" id="XP_033791353.1"/>
    </source>
</evidence>
<dbReference type="PANTHER" id="PTHR24107">
    <property type="entry name" value="YNEIN REGULATORY COMPLEX SUBUNIT 5"/>
    <property type="match status" value="1"/>
</dbReference>
<evidence type="ECO:0000313" key="5">
    <source>
        <dbReference type="Proteomes" id="UP000515159"/>
    </source>
</evidence>
<comment type="subcellular location">
    <subcellularLocation>
        <location evidence="1">Cytoplasm</location>
        <location evidence="1">Cytoskeleton</location>
    </subcellularLocation>
</comment>
<dbReference type="GO" id="GO:0005856">
    <property type="term" value="C:cytoskeleton"/>
    <property type="evidence" value="ECO:0007669"/>
    <property type="project" value="UniProtKB-SubCell"/>
</dbReference>
<dbReference type="Gene3D" id="3.80.10.10">
    <property type="entry name" value="Ribonuclease Inhibitor"/>
    <property type="match status" value="2"/>
</dbReference>
<dbReference type="KEGG" id="gsh:117356352"/>
<dbReference type="AlphaFoldDB" id="A0A6P8Q526"/>
<dbReference type="GO" id="GO:0007018">
    <property type="term" value="P:microtubule-based movement"/>
    <property type="evidence" value="ECO:0007669"/>
    <property type="project" value="TreeGrafter"/>
</dbReference>
<evidence type="ECO:0000256" key="2">
    <source>
        <dbReference type="ARBA" id="ARBA00022490"/>
    </source>
</evidence>
<name>A0A6P8Q526_GEOSA</name>
<dbReference type="InterPro" id="IPR052410">
    <property type="entry name" value="DRC5"/>
</dbReference>
<dbReference type="Pfam" id="PF13516">
    <property type="entry name" value="LRR_6"/>
    <property type="match status" value="3"/>
</dbReference>
<keyword evidence="5" id="KW-1185">Reference proteome</keyword>
<gene>
    <name evidence="6 7" type="primary">TCTE1</name>
</gene>
<dbReference type="SUPFAM" id="SSF52047">
    <property type="entry name" value="RNI-like"/>
    <property type="match status" value="1"/>
</dbReference>
<organism evidence="5 7">
    <name type="scientific">Geotrypetes seraphini</name>
    <name type="common">Gaboon caecilian</name>
    <name type="synonym">Caecilia seraphini</name>
    <dbReference type="NCBI Taxonomy" id="260995"/>
    <lineage>
        <taxon>Eukaryota</taxon>
        <taxon>Metazoa</taxon>
        <taxon>Chordata</taxon>
        <taxon>Craniata</taxon>
        <taxon>Vertebrata</taxon>
        <taxon>Euteleostomi</taxon>
        <taxon>Amphibia</taxon>
        <taxon>Gymnophiona</taxon>
        <taxon>Geotrypetes</taxon>
    </lineage>
</organism>
<evidence type="ECO:0000256" key="1">
    <source>
        <dbReference type="ARBA" id="ARBA00004245"/>
    </source>
</evidence>
<accession>A0A6P8Q526</accession>
<evidence type="ECO:0000256" key="4">
    <source>
        <dbReference type="SAM" id="MobiDB-lite"/>
    </source>
</evidence>
<proteinExistence type="predicted"/>
<evidence type="ECO:0000313" key="7">
    <source>
        <dbReference type="RefSeq" id="XP_033791354.1"/>
    </source>
</evidence>